<dbReference type="SUPFAM" id="SSF56784">
    <property type="entry name" value="HAD-like"/>
    <property type="match status" value="1"/>
</dbReference>
<dbReference type="InterPro" id="IPR023214">
    <property type="entry name" value="HAD_sf"/>
</dbReference>
<proteinExistence type="predicted"/>
<protein>
    <submittedName>
        <fullName evidence="1">HAD family hydrolase</fullName>
        <ecNumber evidence="1">3.1.3.-</ecNumber>
    </submittedName>
</protein>
<dbReference type="GO" id="GO:0016787">
    <property type="term" value="F:hydrolase activity"/>
    <property type="evidence" value="ECO:0007669"/>
    <property type="project" value="UniProtKB-KW"/>
</dbReference>
<evidence type="ECO:0000313" key="1">
    <source>
        <dbReference type="EMBL" id="MEJ2863561.1"/>
    </source>
</evidence>
<dbReference type="Proteomes" id="UP001369736">
    <property type="component" value="Unassembled WGS sequence"/>
</dbReference>
<evidence type="ECO:0000313" key="2">
    <source>
        <dbReference type="Proteomes" id="UP001369736"/>
    </source>
</evidence>
<sequence length="302" mass="33785">MLDSWRDGPARRAIEDFVRRTTDPASPDWIPPEERVAVSDNDGTLWCEKPMPIQLDFTVRRLAALAQGDPGLREKQPYRAAYEHDTAWFGAAMVKHYRGDDADLGLLKAAVTRAFDAIPVDEYHLMVREFFAHADHPVLHRRYRDCGFAPMVELLGCLGANGYTVYIASGGDRDFMRPVAGEMYGVPPERVIGSALGLDYRDGTLHYRAEMDVFDDGPEKPVRIWSRIGRRPVVAIGNANGDLPMLEFAGGDHRALRLVVRHDDAAREVDDSGGAEDLLARAAADGWTVVSMRDDWECVFRD</sequence>
<comment type="caution">
    <text evidence="1">The sequence shown here is derived from an EMBL/GenBank/DDBJ whole genome shotgun (WGS) entry which is preliminary data.</text>
</comment>
<dbReference type="RefSeq" id="WP_337704929.1">
    <property type="nucleotide sequence ID" value="NZ_JBBEGM010000009.1"/>
</dbReference>
<dbReference type="EMBL" id="JBBEGM010000009">
    <property type="protein sequence ID" value="MEJ2863561.1"/>
    <property type="molecule type" value="Genomic_DNA"/>
</dbReference>
<keyword evidence="2" id="KW-1185">Reference proteome</keyword>
<gene>
    <name evidence="1" type="ORF">WCD58_20530</name>
</gene>
<name>A0ABU8M8S8_9PSEU</name>
<reference evidence="1 2" key="1">
    <citation type="submission" date="2024-03" db="EMBL/GenBank/DDBJ databases">
        <title>Actinomycetospora sp. OC33-EN07, a novel actinomycete isolated from wild orchid (Aerides multiflora).</title>
        <authorList>
            <person name="Suriyachadkun C."/>
        </authorList>
    </citation>
    <scope>NUCLEOTIDE SEQUENCE [LARGE SCALE GENOMIC DNA]</scope>
    <source>
        <strain evidence="1 2">OC33-EN07</strain>
    </source>
</reference>
<dbReference type="EC" id="3.1.3.-" evidence="1"/>
<organism evidence="1 2">
    <name type="scientific">Actinomycetospora flava</name>
    <dbReference type="NCBI Taxonomy" id="3129232"/>
    <lineage>
        <taxon>Bacteria</taxon>
        <taxon>Bacillati</taxon>
        <taxon>Actinomycetota</taxon>
        <taxon>Actinomycetes</taxon>
        <taxon>Pseudonocardiales</taxon>
        <taxon>Pseudonocardiaceae</taxon>
        <taxon>Actinomycetospora</taxon>
    </lineage>
</organism>
<keyword evidence="1" id="KW-0378">Hydrolase</keyword>
<dbReference type="InterPro" id="IPR036412">
    <property type="entry name" value="HAD-like_sf"/>
</dbReference>
<dbReference type="CDD" id="cd01427">
    <property type="entry name" value="HAD_like"/>
    <property type="match status" value="1"/>
</dbReference>
<dbReference type="Gene3D" id="3.40.50.1000">
    <property type="entry name" value="HAD superfamily/HAD-like"/>
    <property type="match status" value="1"/>
</dbReference>
<accession>A0ABU8M8S8</accession>
<dbReference type="Pfam" id="PF12710">
    <property type="entry name" value="HAD"/>
    <property type="match status" value="1"/>
</dbReference>